<reference evidence="2 3" key="1">
    <citation type="submission" date="2020-08" db="EMBL/GenBank/DDBJ databases">
        <title>Genomic Encyclopedia of Type Strains, Phase IV (KMG-IV): sequencing the most valuable type-strain genomes for metagenomic binning, comparative biology and taxonomic classification.</title>
        <authorList>
            <person name="Goeker M."/>
        </authorList>
    </citation>
    <scope>NUCLEOTIDE SEQUENCE [LARGE SCALE GENOMIC DNA]</scope>
    <source>
        <strain evidence="2 3">DSM 25701</strain>
    </source>
</reference>
<keyword evidence="1" id="KW-0732">Signal</keyword>
<protein>
    <submittedName>
        <fullName evidence="2">Uncharacterized protein</fullName>
    </submittedName>
</protein>
<dbReference type="RefSeq" id="WP_184464974.1">
    <property type="nucleotide sequence ID" value="NZ_JACHHW010000014.1"/>
</dbReference>
<evidence type="ECO:0000256" key="1">
    <source>
        <dbReference type="SAM" id="SignalP"/>
    </source>
</evidence>
<organism evidence="2 3">
    <name type="scientific">Zhongshania antarctica</name>
    <dbReference type="NCBI Taxonomy" id="641702"/>
    <lineage>
        <taxon>Bacteria</taxon>
        <taxon>Pseudomonadati</taxon>
        <taxon>Pseudomonadota</taxon>
        <taxon>Gammaproteobacteria</taxon>
        <taxon>Cellvibrionales</taxon>
        <taxon>Spongiibacteraceae</taxon>
        <taxon>Zhongshania</taxon>
    </lineage>
</organism>
<dbReference type="EMBL" id="JACHHW010000014">
    <property type="protein sequence ID" value="MBB5189131.1"/>
    <property type="molecule type" value="Genomic_DNA"/>
</dbReference>
<evidence type="ECO:0000313" key="3">
    <source>
        <dbReference type="Proteomes" id="UP000536640"/>
    </source>
</evidence>
<comment type="caution">
    <text evidence="2">The sequence shown here is derived from an EMBL/GenBank/DDBJ whole genome shotgun (WGS) entry which is preliminary data.</text>
</comment>
<name>A0A840RA03_9GAMM</name>
<keyword evidence="3" id="KW-1185">Reference proteome</keyword>
<accession>A0A840RA03</accession>
<gene>
    <name evidence="2" type="ORF">HNQ57_003433</name>
</gene>
<feature type="chain" id="PRO_5032702936" evidence="1">
    <location>
        <begin position="21"/>
        <end position="1723"/>
    </location>
</feature>
<evidence type="ECO:0000313" key="2">
    <source>
        <dbReference type="EMBL" id="MBB5189131.1"/>
    </source>
</evidence>
<feature type="signal peptide" evidence="1">
    <location>
        <begin position="1"/>
        <end position="20"/>
    </location>
</feature>
<proteinExistence type="predicted"/>
<dbReference type="Proteomes" id="UP000536640">
    <property type="component" value="Unassembled WGS sequence"/>
</dbReference>
<sequence>MRVNVWFLLALLVVPVGATADVAQDYYQHLYGDYLRWTEVGTLQASAYPPVAQHSAGDGECRLAPEASRSADPTFKTGGGVEASEARNTLLVASENAQWLRLRNGDQPIRIRVMRSQDGLLFAENEIVALAKHQQYFIALSGSAFIQLAQVFSETEPLNRELTHGCLDNRLSVWLGKPASLPDILQRREVYLDASAKAVWLHGSSGERQHYQLSPAQELSRIAVPELEFPHLELRLPLPLGRAADLDIKWRIKGGEWQTQTFTARLDHRQAWRGSHKQWLLLSERIELALPIDKAQTAELELVSSSAVYLRVTGAAKDDFVFQRKNDPRRVAALALPGTQQRLAEELLAQAADDSAYWDQSAARILSDDQAYPLGWKRYFRVLPPQTAGLASQRRWLVPYAQQLGKQGGLAVFAGISQPPYWHSAALKSVDRQEIFAIPAGGRARFNLPTPTTSRNLRVSIALNSVSQKLRYTSAQRNIPLKVLSTAGVKTAWSEAMMQNALVNTRLADEHIAVARYQWRLSADEEQFQIENKGAETAYISVEYEVAKPKPLSEQAFLGLLDSVSATAVLDWLRADAIAPSLPAPLARDLQTLRTDLHRARDQWLASTATSRELNAARNRFYQEQAQMAAQVSGPSLSEFIDANRRVNSENSAVAIAALAERNNILIAMAEHSLAQSLLKFELLNGGDALSKAASEILRQGFSDAGDSDALDMLAIVTFLQRGDARSASAVIHYLFKNGQSGDALRLALAWQRSEASGVEAGAESEATNALNVNQQLIADVLLRAAVEEGWQDTFNTRLNALSTDAAEYWQAYALVSEGQFTEARQHAKGLAGVAAGQLRELLSDSEPPQRDRALMALPERSRWTRWLAIDSAQNGRAYLQRVDRIGEDDPYHRYRISESNSLRYSLRGDRHLRLEIRVVHDNAEARLDRWLRLRINKQWYRVPVLGSVASTTHVLGQTPSPSGEYPGQRYFVNIEWHGEGELELLSDHGAVLAQLQESNFAIAPLRQNALGLPCRDQRQVYIDHAISHVNRGKTSPVSAPLALQISAFCQPRFSDAGNARADVAVWPAITESQIAEATQPLLSLLTTNYEAGVQLATQQLQAKLLAAIFHVRHGGVIPEANFASLQAGAYARREHDEVANLLAMLNDSSEWRKEETILSMAGSVKLARSWPAVSESAGLRRVVTNTLPERMELRGGDSLAVYIDAPADSRLRLSLRAVTPSYRRAVPAKLTLGLDEQTLAQLVLGEQDIVREFPLPEGEHRVVMAFVDPLRQHLASVKIEYLRAGQWISVDEERETRVLAASAAAPLRMYIHDASWLRIDHFSKDRVERKYLLHPGGELNVAAAFKLQGGLFRVHSRRQLNTRTAAAPQLPDYRFYQPAMTVTQEVERVLGDVNITGLGLGLFDEPPRYASWATLGGYTKYSERSVLGLQTDAEQQRAVELGVRVRKKLDDWEHAYWRSDVFERRVDSGSSSIGSENWLDIYPSGRPWTAHLKMDAYYQQSDVSQLDQAWSVNGDFTLKIPRNFNYKTRLTHEFSVFAHELSLDLADIQRIDTNAMDFDVFNRYRDTHRDGWRYQLALDYAPYRDGLLQSELTLTGNQHSDDDVGDSVRGGVTWQQLYGNWKIDLDYSLSQYLADSDRPHAYLQQAAGVALERVWWLSRWRWHARAYLRVNDGSGGPEAGFELSLDAHHRRGLTDYSPRETVFRDLRVLRYRYQRDGLGVME</sequence>